<dbReference type="RefSeq" id="WP_189999731.1">
    <property type="nucleotide sequence ID" value="NZ_BNCB01000032.1"/>
</dbReference>
<accession>A0ABQ3R3L2</accession>
<dbReference type="EMBL" id="BNEA01000001">
    <property type="protein sequence ID" value="GHI50446.1"/>
    <property type="molecule type" value="Genomic_DNA"/>
</dbReference>
<evidence type="ECO:0000313" key="1">
    <source>
        <dbReference type="EMBL" id="GHI50446.1"/>
    </source>
</evidence>
<dbReference type="Proteomes" id="UP000646738">
    <property type="component" value="Unassembled WGS sequence"/>
</dbReference>
<evidence type="ECO:0000313" key="2">
    <source>
        <dbReference type="Proteomes" id="UP000646738"/>
    </source>
</evidence>
<reference evidence="2" key="1">
    <citation type="submission" date="2023-07" db="EMBL/GenBank/DDBJ databases">
        <title>Whole genome shotgun sequence of Streptomyces achromogenes subsp. rubradiris NBRC 14000.</title>
        <authorList>
            <person name="Komaki H."/>
            <person name="Tamura T."/>
        </authorList>
    </citation>
    <scope>NUCLEOTIDE SEQUENCE [LARGE SCALE GENOMIC DNA]</scope>
    <source>
        <strain evidence="2">NBRC 14000</strain>
    </source>
</reference>
<keyword evidence="2" id="KW-1185">Reference proteome</keyword>
<name>A0ABQ3R3L2_STRRR</name>
<comment type="caution">
    <text evidence="1">The sequence shown here is derived from an EMBL/GenBank/DDBJ whole genome shotgun (WGS) entry which is preliminary data.</text>
</comment>
<protein>
    <submittedName>
        <fullName evidence="1">Uncharacterized protein</fullName>
    </submittedName>
</protein>
<sequence length="68" mass="7784">MSYRPFPNRERATKYAYFHGVHYIRIRVPATAKFPDDGTVEQAVATLPSGTMQFSAQFPVGEYRISTR</sequence>
<organism evidence="1 2">
    <name type="scientific">Streptomyces rubradiris</name>
    <name type="common">Streptomyces achromogenes subsp. rubradiris</name>
    <dbReference type="NCBI Taxonomy" id="285531"/>
    <lineage>
        <taxon>Bacteria</taxon>
        <taxon>Bacillati</taxon>
        <taxon>Actinomycetota</taxon>
        <taxon>Actinomycetes</taxon>
        <taxon>Kitasatosporales</taxon>
        <taxon>Streptomycetaceae</taxon>
        <taxon>Streptomyces</taxon>
    </lineage>
</organism>
<gene>
    <name evidence="1" type="ORF">Srubr_02920</name>
</gene>
<proteinExistence type="predicted"/>